<feature type="compositionally biased region" description="Basic and acidic residues" evidence="1">
    <location>
        <begin position="173"/>
        <end position="188"/>
    </location>
</feature>
<feature type="transmembrane region" description="Helical" evidence="2">
    <location>
        <begin position="7"/>
        <end position="29"/>
    </location>
</feature>
<keyword evidence="4" id="KW-1185">Reference proteome</keyword>
<keyword evidence="2" id="KW-1133">Transmembrane helix</keyword>
<feature type="compositionally biased region" description="Acidic residues" evidence="1">
    <location>
        <begin position="217"/>
        <end position="227"/>
    </location>
</feature>
<evidence type="ECO:0000256" key="1">
    <source>
        <dbReference type="SAM" id="MobiDB-lite"/>
    </source>
</evidence>
<proteinExistence type="predicted"/>
<protein>
    <submittedName>
        <fullName evidence="3">Uncharacterized protein</fullName>
    </submittedName>
</protein>
<reference evidence="3 4" key="1">
    <citation type="submission" date="2019-08" db="EMBL/GenBank/DDBJ databases">
        <title>In-depth cultivation of the pig gut microbiome towards novel bacterial diversity and tailored functional studies.</title>
        <authorList>
            <person name="Wylensek D."/>
            <person name="Hitch T.C.A."/>
            <person name="Clavel T."/>
        </authorList>
    </citation>
    <scope>NUCLEOTIDE SEQUENCE [LARGE SCALE GENOMIC DNA]</scope>
    <source>
        <strain evidence="3 4">Oil+RF-744-WCA-WT-13</strain>
    </source>
</reference>
<evidence type="ECO:0000313" key="3">
    <source>
        <dbReference type="EMBL" id="MST82283.1"/>
    </source>
</evidence>
<feature type="compositionally biased region" description="Basic and acidic residues" evidence="1">
    <location>
        <begin position="310"/>
        <end position="322"/>
    </location>
</feature>
<feature type="transmembrane region" description="Helical" evidence="2">
    <location>
        <begin position="104"/>
        <end position="121"/>
    </location>
</feature>
<dbReference type="EMBL" id="VUMV01000005">
    <property type="protein sequence ID" value="MST82283.1"/>
    <property type="molecule type" value="Genomic_DNA"/>
</dbReference>
<feature type="compositionally biased region" description="Basic and acidic residues" evidence="1">
    <location>
        <begin position="204"/>
        <end position="216"/>
    </location>
</feature>
<evidence type="ECO:0000256" key="2">
    <source>
        <dbReference type="SAM" id="Phobius"/>
    </source>
</evidence>
<gene>
    <name evidence="3" type="ORF">FYJ60_08150</name>
</gene>
<feature type="compositionally biased region" description="Polar residues" evidence="1">
    <location>
        <begin position="295"/>
        <end position="308"/>
    </location>
</feature>
<feature type="compositionally biased region" description="Basic and acidic residues" evidence="1">
    <location>
        <begin position="228"/>
        <end position="249"/>
    </location>
</feature>
<name>A0A7X2TPR5_9FIRM</name>
<evidence type="ECO:0000313" key="4">
    <source>
        <dbReference type="Proteomes" id="UP000466864"/>
    </source>
</evidence>
<keyword evidence="2" id="KW-0472">Membrane</keyword>
<dbReference type="RefSeq" id="WP_154458191.1">
    <property type="nucleotide sequence ID" value="NZ_VUMV01000005.1"/>
</dbReference>
<accession>A0A7X2TPR5</accession>
<feature type="compositionally biased region" description="Basic residues" evidence="1">
    <location>
        <begin position="189"/>
        <end position="203"/>
    </location>
</feature>
<comment type="caution">
    <text evidence="3">The sequence shown here is derived from an EMBL/GenBank/DDBJ whole genome shotgun (WGS) entry which is preliminary data.</text>
</comment>
<organism evidence="3 4">
    <name type="scientific">Bilifractor porci</name>
    <dbReference type="NCBI Taxonomy" id="2606636"/>
    <lineage>
        <taxon>Bacteria</taxon>
        <taxon>Bacillati</taxon>
        <taxon>Bacillota</taxon>
        <taxon>Clostridia</taxon>
        <taxon>Lachnospirales</taxon>
        <taxon>Lachnospiraceae</taxon>
        <taxon>Bilifractor</taxon>
    </lineage>
</organism>
<feature type="compositionally biased region" description="Acidic residues" evidence="1">
    <location>
        <begin position="154"/>
        <end position="169"/>
    </location>
</feature>
<feature type="transmembrane region" description="Helical" evidence="2">
    <location>
        <begin position="128"/>
        <end position="148"/>
    </location>
</feature>
<dbReference type="AlphaFoldDB" id="A0A7X2TPR5"/>
<sequence>MSKFLKFIVGIMLAVFIAAGAGLIIPQFLGIDVTVVQETTVSNQKVGTAVYSKKEDVSSLAAGQKILELDTNKLNVLTVTDYNAESGVITVTGGTGRTATVSRNYLHVLAAVPFIGFLSIATQSVTGLIVLAAVLALIIIVFIIAEILKKGSDDYDEDEEEPEEDDDTFYTDLAEKKRKSDREEEEKYNKKKHKKDSARKTKSSKAERRSDRRRPDDDDEDYDEEDEKERSSSGRKRPGTEKTRPKLQPEPDSGMTEISDSSAQGEEDLEPEEKEIGTDSLPDVQAALEAALENQPLNRTSEDYTLQQPEKPDSAQKADTDARDEIELAMPAHTAEELLEKAYADGLDPKLKKDETTGVTLVDYSDSL</sequence>
<dbReference type="Proteomes" id="UP000466864">
    <property type="component" value="Unassembled WGS sequence"/>
</dbReference>
<keyword evidence="2" id="KW-0812">Transmembrane</keyword>
<feature type="region of interest" description="Disordered" evidence="1">
    <location>
        <begin position="153"/>
        <end position="322"/>
    </location>
</feature>